<organism evidence="2 3">
    <name type="scientific">candidate division MSBL1 archaeon SCGC-AAA259B11</name>
    <dbReference type="NCBI Taxonomy" id="1698260"/>
    <lineage>
        <taxon>Archaea</taxon>
        <taxon>Methanobacteriati</taxon>
        <taxon>Methanobacteriota</taxon>
        <taxon>candidate division MSBL1</taxon>
    </lineage>
</organism>
<proteinExistence type="predicted"/>
<keyword evidence="3" id="KW-1185">Reference proteome</keyword>
<evidence type="ECO:0000313" key="2">
    <source>
        <dbReference type="EMBL" id="KXA89799.1"/>
    </source>
</evidence>
<feature type="compositionally biased region" description="Polar residues" evidence="1">
    <location>
        <begin position="1"/>
        <end position="12"/>
    </location>
</feature>
<comment type="caution">
    <text evidence="2">The sequence shown here is derived from an EMBL/GenBank/DDBJ whole genome shotgun (WGS) entry which is preliminary data.</text>
</comment>
<reference evidence="2 3" key="1">
    <citation type="journal article" date="2016" name="Sci. Rep.">
        <title>Metabolic traits of an uncultured archaeal lineage -MSBL1- from brine pools of the Red Sea.</title>
        <authorList>
            <person name="Mwirichia R."/>
            <person name="Alam I."/>
            <person name="Rashid M."/>
            <person name="Vinu M."/>
            <person name="Ba-Alawi W."/>
            <person name="Anthony Kamau A."/>
            <person name="Kamanda Ngugi D."/>
            <person name="Goker M."/>
            <person name="Klenk H.P."/>
            <person name="Bajic V."/>
            <person name="Stingl U."/>
        </authorList>
    </citation>
    <scope>NUCLEOTIDE SEQUENCE [LARGE SCALE GENOMIC DNA]</scope>
    <source>
        <strain evidence="2">SCGC-AAA259B11</strain>
    </source>
</reference>
<sequence>MKSSPQETPSTKNKTKPTIRWSSPEPKNGKGYSMLKCFLVFPVRAIGKREDTWRILEAKKSLH</sequence>
<evidence type="ECO:0000256" key="1">
    <source>
        <dbReference type="SAM" id="MobiDB-lite"/>
    </source>
</evidence>
<evidence type="ECO:0000313" key="3">
    <source>
        <dbReference type="Proteomes" id="UP000070184"/>
    </source>
</evidence>
<dbReference type="EMBL" id="LHXK01000022">
    <property type="protein sequence ID" value="KXA89799.1"/>
    <property type="molecule type" value="Genomic_DNA"/>
</dbReference>
<name>A0A133U6H8_9EURY</name>
<gene>
    <name evidence="2" type="ORF">AKJ61_02135</name>
</gene>
<dbReference type="AlphaFoldDB" id="A0A133U6H8"/>
<dbReference type="Proteomes" id="UP000070184">
    <property type="component" value="Unassembled WGS sequence"/>
</dbReference>
<accession>A0A133U6H8</accession>
<feature type="region of interest" description="Disordered" evidence="1">
    <location>
        <begin position="1"/>
        <end position="30"/>
    </location>
</feature>
<protein>
    <submittedName>
        <fullName evidence="2">Uncharacterized protein</fullName>
    </submittedName>
</protein>